<dbReference type="InterPro" id="IPR000504">
    <property type="entry name" value="RRM_dom"/>
</dbReference>
<evidence type="ECO:0000313" key="6">
    <source>
        <dbReference type="EMBL" id="CAH3046483.1"/>
    </source>
</evidence>
<proteinExistence type="predicted"/>
<evidence type="ECO:0000256" key="3">
    <source>
        <dbReference type="ARBA" id="ARBA00023242"/>
    </source>
</evidence>
<dbReference type="CDD" id="cd12226">
    <property type="entry name" value="RRM_NOL8"/>
    <property type="match status" value="1"/>
</dbReference>
<protein>
    <recommendedName>
        <fullName evidence="5">RRM domain-containing protein</fullName>
    </recommendedName>
</protein>
<dbReference type="Proteomes" id="UP001159428">
    <property type="component" value="Unassembled WGS sequence"/>
</dbReference>
<gene>
    <name evidence="6" type="ORF">PMEA_00033283</name>
</gene>
<feature type="domain" description="RRM" evidence="5">
    <location>
        <begin position="27"/>
        <end position="108"/>
    </location>
</feature>
<dbReference type="SUPFAM" id="SSF54928">
    <property type="entry name" value="RNA-binding domain, RBD"/>
    <property type="match status" value="1"/>
</dbReference>
<dbReference type="Pfam" id="PF00076">
    <property type="entry name" value="RRM_1"/>
    <property type="match status" value="1"/>
</dbReference>
<dbReference type="SMART" id="SM00360">
    <property type="entry name" value="RRM"/>
    <property type="match status" value="1"/>
</dbReference>
<organism evidence="6 7">
    <name type="scientific">Pocillopora meandrina</name>
    <dbReference type="NCBI Taxonomy" id="46732"/>
    <lineage>
        <taxon>Eukaryota</taxon>
        <taxon>Metazoa</taxon>
        <taxon>Cnidaria</taxon>
        <taxon>Anthozoa</taxon>
        <taxon>Hexacorallia</taxon>
        <taxon>Scleractinia</taxon>
        <taxon>Astrocoeniina</taxon>
        <taxon>Pocilloporidae</taxon>
        <taxon>Pocillopora</taxon>
    </lineage>
</organism>
<evidence type="ECO:0000259" key="5">
    <source>
        <dbReference type="PROSITE" id="PS50102"/>
    </source>
</evidence>
<keyword evidence="2 4" id="KW-0694">RNA-binding</keyword>
<dbReference type="PROSITE" id="PS50102">
    <property type="entry name" value="RRM"/>
    <property type="match status" value="1"/>
</dbReference>
<feature type="non-terminal residue" evidence="6">
    <location>
        <position position="1"/>
    </location>
</feature>
<reference evidence="6 7" key="1">
    <citation type="submission" date="2022-05" db="EMBL/GenBank/DDBJ databases">
        <authorList>
            <consortium name="Genoscope - CEA"/>
            <person name="William W."/>
        </authorList>
    </citation>
    <scope>NUCLEOTIDE SEQUENCE [LARGE SCALE GENOMIC DNA]</scope>
</reference>
<name>A0AAU9W3D3_9CNID</name>
<keyword evidence="7" id="KW-1185">Reference proteome</keyword>
<comment type="caution">
    <text evidence="6">The sequence shown here is derived from an EMBL/GenBank/DDBJ whole genome shotgun (WGS) entry which is preliminary data.</text>
</comment>
<evidence type="ECO:0000313" key="7">
    <source>
        <dbReference type="Proteomes" id="UP001159428"/>
    </source>
</evidence>
<dbReference type="EMBL" id="CALNXJ010000008">
    <property type="protein sequence ID" value="CAH3046483.1"/>
    <property type="molecule type" value="Genomic_DNA"/>
</dbReference>
<comment type="subcellular location">
    <subcellularLocation>
        <location evidence="1">Nucleus</location>
        <location evidence="1">Nucleolus</location>
    </subcellularLocation>
</comment>
<sequence length="197" mass="22557">NDLHHFLILEVNTVKIQRVPGKKMETKRLFVGGLYSGIKEVDLRDRFNTFGTVSSVEVIQRADENGCTTKTFAYIDILQTEKDFRRCVSLLSNSKWRGCCLKIQPAKESFLTRFVKTKQYSLKGMIAHREGDSEIQNSIPETLPKAVPGTPLPGKKNWVVGKFGRVLPVMYLRRRDRKKIAKFDPSKTTHCLKKIKS</sequence>
<dbReference type="Gene3D" id="3.30.70.330">
    <property type="match status" value="1"/>
</dbReference>
<evidence type="ECO:0000256" key="4">
    <source>
        <dbReference type="PROSITE-ProRule" id="PRU00176"/>
    </source>
</evidence>
<dbReference type="InterPro" id="IPR012677">
    <property type="entry name" value="Nucleotide-bd_a/b_plait_sf"/>
</dbReference>
<keyword evidence="3" id="KW-0539">Nucleus</keyword>
<dbReference type="PANTHER" id="PTHR48029:SF1">
    <property type="entry name" value="NUCLEOLAR PROTEIN 8"/>
    <property type="match status" value="1"/>
</dbReference>
<evidence type="ECO:0000256" key="1">
    <source>
        <dbReference type="ARBA" id="ARBA00004604"/>
    </source>
</evidence>
<evidence type="ECO:0000256" key="2">
    <source>
        <dbReference type="ARBA" id="ARBA00022884"/>
    </source>
</evidence>
<dbReference type="GO" id="GO:0005730">
    <property type="term" value="C:nucleolus"/>
    <property type="evidence" value="ECO:0007669"/>
    <property type="project" value="UniProtKB-SubCell"/>
</dbReference>
<dbReference type="GO" id="GO:0003723">
    <property type="term" value="F:RNA binding"/>
    <property type="evidence" value="ECO:0007669"/>
    <property type="project" value="UniProtKB-UniRule"/>
</dbReference>
<dbReference type="InterPro" id="IPR035979">
    <property type="entry name" value="RBD_domain_sf"/>
</dbReference>
<dbReference type="PANTHER" id="PTHR48029">
    <property type="entry name" value="NUCLEOLAR PROTEIN 8"/>
    <property type="match status" value="1"/>
</dbReference>
<accession>A0AAU9W3D3</accession>
<dbReference type="AlphaFoldDB" id="A0AAU9W3D3"/>
<dbReference type="InterPro" id="IPR034138">
    <property type="entry name" value="NOP8_RRM"/>
</dbReference>